<dbReference type="Proteomes" id="UP000001225">
    <property type="component" value="Chromosome"/>
</dbReference>
<comment type="catalytic activity">
    <reaction evidence="3">
        <text>an (S)-2-haloacid + H2O = a (2R)-2-hydroxycarboxylate + a halide anion + H(+)</text>
        <dbReference type="Rhea" id="RHEA:11192"/>
        <dbReference type="ChEBI" id="CHEBI:15377"/>
        <dbReference type="ChEBI" id="CHEBI:15378"/>
        <dbReference type="ChEBI" id="CHEBI:16042"/>
        <dbReference type="ChEBI" id="CHEBI:58314"/>
        <dbReference type="ChEBI" id="CHEBI:137405"/>
        <dbReference type="EC" id="3.8.1.2"/>
    </reaction>
</comment>
<protein>
    <recommendedName>
        <fullName evidence="3">(S)-2-haloacid dehalogenase</fullName>
        <ecNumber evidence="3">3.8.1.2</ecNumber>
    </recommendedName>
    <alternativeName>
        <fullName evidence="3">2-haloalkanoic acid dehalogenase</fullName>
    </alternativeName>
    <alternativeName>
        <fullName evidence="3">Halocarboxylic acid halidohydrolase</fullName>
    </alternativeName>
    <alternativeName>
        <fullName evidence="3">L-2-haloacid dehalogenase</fullName>
    </alternativeName>
</protein>
<dbReference type="PANTHER" id="PTHR43316:SF3">
    <property type="entry name" value="HALOACID DEHALOGENASE, TYPE II (AFU_ORTHOLOGUE AFUA_2G07750)-RELATED"/>
    <property type="match status" value="1"/>
</dbReference>
<comment type="function">
    <text evidence="3">Catalyzes the hydrolytic dehalogenation of small (S)-2-haloalkanoic acids to yield the corresponding (R)-2-hydroxyalkanoic acids.</text>
</comment>
<dbReference type="PANTHER" id="PTHR43316">
    <property type="entry name" value="HYDROLASE, HALOACID DELAHOGENASE-RELATED"/>
    <property type="match status" value="1"/>
</dbReference>
<evidence type="ECO:0000256" key="2">
    <source>
        <dbReference type="ARBA" id="ARBA00022801"/>
    </source>
</evidence>
<dbReference type="SFLD" id="SFLDG01129">
    <property type="entry name" value="C1.5:_HAD__Beta-PGM__Phosphata"/>
    <property type="match status" value="1"/>
</dbReference>
<dbReference type="SFLD" id="SFLDF00045">
    <property type="entry name" value="2-haloacid_dehalogenase"/>
    <property type="match status" value="1"/>
</dbReference>
<dbReference type="STRING" id="94624.Bpet4904"/>
<dbReference type="PRINTS" id="PR00413">
    <property type="entry name" value="HADHALOGNASE"/>
</dbReference>
<name>A9IHN5_BORPD</name>
<dbReference type="eggNOG" id="COG1011">
    <property type="taxonomic scope" value="Bacteria"/>
</dbReference>
<accession>A9IHN5</accession>
<evidence type="ECO:0000256" key="3">
    <source>
        <dbReference type="RuleBase" id="RU368077"/>
    </source>
</evidence>
<dbReference type="EC" id="3.8.1.2" evidence="3"/>
<reference evidence="4 5" key="1">
    <citation type="journal article" date="2008" name="BMC Genomics">
        <title>The missing link: Bordetella petrii is endowed with both the metabolic versatility of environmental bacteria and virulence traits of pathogenic Bordetellae.</title>
        <authorList>
            <person name="Gross R."/>
            <person name="Guzman C.A."/>
            <person name="Sebaihia M."/>
            <person name="Martins Dos Santos V.A."/>
            <person name="Pieper D.H."/>
            <person name="Koebnik R."/>
            <person name="Lechner M."/>
            <person name="Bartels D."/>
            <person name="Buhrmester J."/>
            <person name="Choudhuri J.V."/>
            <person name="Ebensen T."/>
            <person name="Gaigalat L."/>
            <person name="Herrmann S."/>
            <person name="Khachane A.N."/>
            <person name="Larisch C."/>
            <person name="Link S."/>
            <person name="Linke B."/>
            <person name="Meyer F."/>
            <person name="Mormann S."/>
            <person name="Nakunst D."/>
            <person name="Rueckert C."/>
            <person name="Schneiker-Bekel S."/>
            <person name="Schulze K."/>
            <person name="Vorhoelter F.J."/>
            <person name="Yevsa T."/>
            <person name="Engle J.T."/>
            <person name="Goldman W.E."/>
            <person name="Puehler A."/>
            <person name="Goebel U.B."/>
            <person name="Goesmann A."/>
            <person name="Bloecker H."/>
            <person name="Kaiser O."/>
            <person name="Martinez-Arias R."/>
        </authorList>
    </citation>
    <scope>NUCLEOTIDE SEQUENCE [LARGE SCALE GENOMIC DNA]</scope>
    <source>
        <strain evidence="5">ATCC BAA-461 / DSM 12804 / CCUG 43448 / CIP 107267 / Se-1111R</strain>
    </source>
</reference>
<comment type="similarity">
    <text evidence="1 3">Belongs to the HAD-like hydrolase superfamily. S-2-haloalkanoic acid dehalogenase family.</text>
</comment>
<sequence length="234" mass="25751">MTQAQAIVFDLYGTLYDVHSVVQRCNAAYPGQGMQISELWRQKQLEYTWLRSLMGQYVPFEQATDDALVYTCRRLGLDLDPATRAALCEAYLKLDPYPEVPAALQQLNELGLPLAILSNGSVFSIDSVVRHSGLQHHFAHLLSVERAGVFKPDFRVYTLACQALGLAPGQILFVSSNAWDAAGARHFGFEVCWVNRRGNTFDELGVTPHTVAGGLDEVPALFRTAGVNSAHRAG</sequence>
<dbReference type="AlphaFoldDB" id="A9IHN5"/>
<keyword evidence="2 3" id="KW-0378">Hydrolase</keyword>
<dbReference type="InterPro" id="IPR006328">
    <property type="entry name" value="2-HAD"/>
</dbReference>
<dbReference type="SFLD" id="SFLDG01135">
    <property type="entry name" value="C1.5.6:_HAD__Beta-PGM__Phospha"/>
    <property type="match status" value="1"/>
</dbReference>
<gene>
    <name evidence="4" type="ordered locus">Bpet4904</name>
</gene>
<dbReference type="InterPro" id="IPR051540">
    <property type="entry name" value="S-2-haloacid_dehalogenase"/>
</dbReference>
<dbReference type="Gene3D" id="3.40.50.1000">
    <property type="entry name" value="HAD superfamily/HAD-like"/>
    <property type="match status" value="1"/>
</dbReference>
<keyword evidence="5" id="KW-1185">Reference proteome</keyword>
<dbReference type="CDD" id="cd02588">
    <property type="entry name" value="HAD_L2-DEX"/>
    <property type="match status" value="1"/>
</dbReference>
<dbReference type="SUPFAM" id="SSF56784">
    <property type="entry name" value="HAD-like"/>
    <property type="match status" value="1"/>
</dbReference>
<dbReference type="GO" id="GO:0018784">
    <property type="term" value="F:(S)-2-haloacid dehalogenase activity"/>
    <property type="evidence" value="ECO:0007669"/>
    <property type="project" value="UniProtKB-UniRule"/>
</dbReference>
<dbReference type="NCBIfam" id="TIGR01428">
    <property type="entry name" value="HAD_type_II"/>
    <property type="match status" value="1"/>
</dbReference>
<evidence type="ECO:0000256" key="1">
    <source>
        <dbReference type="ARBA" id="ARBA00008106"/>
    </source>
</evidence>
<dbReference type="NCBIfam" id="TIGR01493">
    <property type="entry name" value="HAD-SF-IA-v2"/>
    <property type="match status" value="1"/>
</dbReference>
<dbReference type="KEGG" id="bpt:Bpet4904"/>
<dbReference type="InterPro" id="IPR006439">
    <property type="entry name" value="HAD-SF_hydro_IA"/>
</dbReference>
<dbReference type="InterPro" id="IPR023198">
    <property type="entry name" value="PGP-like_dom2"/>
</dbReference>
<evidence type="ECO:0000313" key="4">
    <source>
        <dbReference type="EMBL" id="CAP45256.1"/>
    </source>
</evidence>
<proteinExistence type="inferred from homology"/>
<dbReference type="Gene3D" id="1.10.150.240">
    <property type="entry name" value="Putative phosphatase, domain 2"/>
    <property type="match status" value="1"/>
</dbReference>
<dbReference type="InterPro" id="IPR023214">
    <property type="entry name" value="HAD_sf"/>
</dbReference>
<organism evidence="4 5">
    <name type="scientific">Bordetella petrii (strain ATCC BAA-461 / DSM 12804 / CCUG 43448 / CIP 107267 / Se-1111R)</name>
    <dbReference type="NCBI Taxonomy" id="340100"/>
    <lineage>
        <taxon>Bacteria</taxon>
        <taxon>Pseudomonadati</taxon>
        <taxon>Pseudomonadota</taxon>
        <taxon>Betaproteobacteria</taxon>
        <taxon>Burkholderiales</taxon>
        <taxon>Alcaligenaceae</taxon>
        <taxon>Bordetella</taxon>
    </lineage>
</organism>
<dbReference type="SFLD" id="SFLDS00003">
    <property type="entry name" value="Haloacid_Dehalogenase"/>
    <property type="match status" value="1"/>
</dbReference>
<evidence type="ECO:0000313" key="5">
    <source>
        <dbReference type="Proteomes" id="UP000001225"/>
    </source>
</evidence>
<dbReference type="EMBL" id="AM902716">
    <property type="protein sequence ID" value="CAP45256.1"/>
    <property type="molecule type" value="Genomic_DNA"/>
</dbReference>
<dbReference type="Pfam" id="PF00702">
    <property type="entry name" value="Hydrolase"/>
    <property type="match status" value="1"/>
</dbReference>
<dbReference type="InterPro" id="IPR036412">
    <property type="entry name" value="HAD-like_sf"/>
</dbReference>